<dbReference type="GeneID" id="14905396"/>
<feature type="transmembrane region" description="Helical" evidence="2">
    <location>
        <begin position="260"/>
        <end position="279"/>
    </location>
</feature>
<sequence>SIKQAKQNFIIQKQKNYFAKLSFIFSLVLQSFYIYSKFNKQQIMGNQCCKMNYNINETEDKEQINLTYNNIEQQKTIEKTYDQKKGTLCQQDSSYFQSIKSHNSKLAYSDNRITQLDFEFQISLEKKYNNLQEDRKKSVQNIPIQQQQQSNRISILQIPGTHQKIIEDDQNQQKNQQQIESKEDQKKTIDNSSTNEDKNQQQQQSPIEQKKKNHKKYKRKKIQKNKNLKVLRKNNHQNKVNLLYKIHNKANQINKKKVNLQFLLIYLFIQGSVLFLNIIKLEKYQEKEHLAKQVKQSIKQPEWFEQ</sequence>
<keyword evidence="2" id="KW-0472">Membrane</keyword>
<gene>
    <name evidence="3" type="ORF">IMG5_159120</name>
</gene>
<feature type="transmembrane region" description="Helical" evidence="2">
    <location>
        <begin position="17"/>
        <end position="35"/>
    </location>
</feature>
<feature type="non-terminal residue" evidence="3">
    <location>
        <position position="1"/>
    </location>
</feature>
<keyword evidence="2" id="KW-1133">Transmembrane helix</keyword>
<dbReference type="EMBL" id="GL984165">
    <property type="protein sequence ID" value="EGR29297.1"/>
    <property type="molecule type" value="Genomic_DNA"/>
</dbReference>
<feature type="compositionally biased region" description="Basic and acidic residues" evidence="1">
    <location>
        <begin position="180"/>
        <end position="199"/>
    </location>
</feature>
<dbReference type="Proteomes" id="UP000008983">
    <property type="component" value="Unassembled WGS sequence"/>
</dbReference>
<keyword evidence="2" id="KW-0812">Transmembrane</keyword>
<evidence type="ECO:0000313" key="3">
    <source>
        <dbReference type="EMBL" id="EGR29297.1"/>
    </source>
</evidence>
<dbReference type="InParanoid" id="G0QZQ8"/>
<proteinExistence type="predicted"/>
<evidence type="ECO:0008006" key="5">
    <source>
        <dbReference type="Google" id="ProtNLM"/>
    </source>
</evidence>
<organism evidence="3 4">
    <name type="scientific">Ichthyophthirius multifiliis</name>
    <name type="common">White spot disease agent</name>
    <name type="synonym">Ich</name>
    <dbReference type="NCBI Taxonomy" id="5932"/>
    <lineage>
        <taxon>Eukaryota</taxon>
        <taxon>Sar</taxon>
        <taxon>Alveolata</taxon>
        <taxon>Ciliophora</taxon>
        <taxon>Intramacronucleata</taxon>
        <taxon>Oligohymenophorea</taxon>
        <taxon>Hymenostomatida</taxon>
        <taxon>Ophryoglenina</taxon>
        <taxon>Ichthyophthirius</taxon>
    </lineage>
</organism>
<dbReference type="AlphaFoldDB" id="G0QZQ8"/>
<feature type="compositionally biased region" description="Basic residues" evidence="1">
    <location>
        <begin position="211"/>
        <end position="228"/>
    </location>
</feature>
<keyword evidence="4" id="KW-1185">Reference proteome</keyword>
<name>G0QZQ8_ICHMU</name>
<feature type="region of interest" description="Disordered" evidence="1">
    <location>
        <begin position="169"/>
        <end position="228"/>
    </location>
</feature>
<accession>G0QZQ8</accession>
<dbReference type="RefSeq" id="XP_004030533.1">
    <property type="nucleotide sequence ID" value="XM_004030485.1"/>
</dbReference>
<evidence type="ECO:0000256" key="1">
    <source>
        <dbReference type="SAM" id="MobiDB-lite"/>
    </source>
</evidence>
<reference evidence="3 4" key="1">
    <citation type="submission" date="2011-07" db="EMBL/GenBank/DDBJ databases">
        <authorList>
            <person name="Coyne R."/>
            <person name="Brami D."/>
            <person name="Johnson J."/>
            <person name="Hostetler J."/>
            <person name="Hannick L."/>
            <person name="Clark T."/>
            <person name="Cassidy-Hanley D."/>
            <person name="Inman J."/>
        </authorList>
    </citation>
    <scope>NUCLEOTIDE SEQUENCE [LARGE SCALE GENOMIC DNA]</scope>
    <source>
        <strain evidence="3 4">G5</strain>
    </source>
</reference>
<evidence type="ECO:0000256" key="2">
    <source>
        <dbReference type="SAM" id="Phobius"/>
    </source>
</evidence>
<protein>
    <recommendedName>
        <fullName evidence="5">Transmembrane protein</fullName>
    </recommendedName>
</protein>
<evidence type="ECO:0000313" key="4">
    <source>
        <dbReference type="Proteomes" id="UP000008983"/>
    </source>
</evidence>